<reference evidence="3 4" key="1">
    <citation type="submission" date="2019-02" db="EMBL/GenBank/DDBJ databases">
        <title>Kribbella capetownensis sp. nov. and Kribbella speibonae sp. nov., isolated from soil.</title>
        <authorList>
            <person name="Curtis S.M."/>
            <person name="Norton I."/>
            <person name="Everest G.J."/>
            <person name="Meyers P.R."/>
        </authorList>
    </citation>
    <scope>NUCLEOTIDE SEQUENCE [LARGE SCALE GENOMIC DNA]</scope>
    <source>
        <strain evidence="3 4">KCTC 29219</strain>
    </source>
</reference>
<comment type="similarity">
    <text evidence="1">Belongs to the F420H(2)-dependent quinone reductase family.</text>
</comment>
<dbReference type="Gene3D" id="2.30.110.10">
    <property type="entry name" value="Electron Transport, Fmn-binding Protein, Chain A"/>
    <property type="match status" value="1"/>
</dbReference>
<sequence length="152" mass="16928">MRAKDALYRAFTKLHGAVLFRSKGRVFGRAAGMSVVGLVTIGRKTGQRRTTVLTAPIAEDDRVVLVASFGGDDRHPAWYHNLRADPEVQVTLRGTTRTLIARTATGPERVALWERIVQIHRGYGRYQQRTDRQIPVVVLEPAGGLDAEPNER</sequence>
<dbReference type="InterPro" id="IPR004378">
    <property type="entry name" value="F420H2_quin_Rdtase"/>
</dbReference>
<organism evidence="3 4">
    <name type="scientific">Kribbella soli</name>
    <dbReference type="NCBI Taxonomy" id="1124743"/>
    <lineage>
        <taxon>Bacteria</taxon>
        <taxon>Bacillati</taxon>
        <taxon>Actinomycetota</taxon>
        <taxon>Actinomycetes</taxon>
        <taxon>Propionibacteriales</taxon>
        <taxon>Kribbellaceae</taxon>
        <taxon>Kribbella</taxon>
    </lineage>
</organism>
<dbReference type="GO" id="GO:0070967">
    <property type="term" value="F:coenzyme F420 binding"/>
    <property type="evidence" value="ECO:0007669"/>
    <property type="project" value="TreeGrafter"/>
</dbReference>
<evidence type="ECO:0000256" key="2">
    <source>
        <dbReference type="ARBA" id="ARBA00049106"/>
    </source>
</evidence>
<comment type="catalytic activity">
    <reaction evidence="2">
        <text>oxidized coenzyme F420-(gamma-L-Glu)(n) + a quinol + H(+) = reduced coenzyme F420-(gamma-L-Glu)(n) + a quinone</text>
        <dbReference type="Rhea" id="RHEA:39663"/>
        <dbReference type="Rhea" id="RHEA-COMP:12939"/>
        <dbReference type="Rhea" id="RHEA-COMP:14378"/>
        <dbReference type="ChEBI" id="CHEBI:15378"/>
        <dbReference type="ChEBI" id="CHEBI:24646"/>
        <dbReference type="ChEBI" id="CHEBI:132124"/>
        <dbReference type="ChEBI" id="CHEBI:133980"/>
        <dbReference type="ChEBI" id="CHEBI:139511"/>
    </reaction>
</comment>
<protein>
    <submittedName>
        <fullName evidence="3">Nitroreductase family deazaflavin-dependent oxidoreductase</fullName>
    </submittedName>
</protein>
<dbReference type="InterPro" id="IPR012349">
    <property type="entry name" value="Split_barrel_FMN-bd"/>
</dbReference>
<accession>A0A4R0H7T5</accession>
<dbReference type="NCBIfam" id="TIGR00026">
    <property type="entry name" value="hi_GC_TIGR00026"/>
    <property type="match status" value="1"/>
</dbReference>
<keyword evidence="4" id="KW-1185">Reference proteome</keyword>
<comment type="caution">
    <text evidence="3">The sequence shown here is derived from an EMBL/GenBank/DDBJ whole genome shotgun (WGS) entry which is preliminary data.</text>
</comment>
<evidence type="ECO:0000256" key="1">
    <source>
        <dbReference type="ARBA" id="ARBA00008710"/>
    </source>
</evidence>
<dbReference type="GO" id="GO:0016491">
    <property type="term" value="F:oxidoreductase activity"/>
    <property type="evidence" value="ECO:0007669"/>
    <property type="project" value="InterPro"/>
</dbReference>
<dbReference type="GO" id="GO:0005886">
    <property type="term" value="C:plasma membrane"/>
    <property type="evidence" value="ECO:0007669"/>
    <property type="project" value="TreeGrafter"/>
</dbReference>
<dbReference type="PANTHER" id="PTHR39428">
    <property type="entry name" value="F420H(2)-DEPENDENT QUINONE REDUCTASE RV1261C"/>
    <property type="match status" value="1"/>
</dbReference>
<dbReference type="PANTHER" id="PTHR39428:SF1">
    <property type="entry name" value="F420H(2)-DEPENDENT QUINONE REDUCTASE RV1261C"/>
    <property type="match status" value="1"/>
</dbReference>
<dbReference type="Pfam" id="PF04075">
    <property type="entry name" value="F420H2_quin_red"/>
    <property type="match status" value="1"/>
</dbReference>
<evidence type="ECO:0000313" key="3">
    <source>
        <dbReference type="EMBL" id="TCC06481.1"/>
    </source>
</evidence>
<dbReference type="EMBL" id="SJJZ01000003">
    <property type="protein sequence ID" value="TCC06481.1"/>
    <property type="molecule type" value="Genomic_DNA"/>
</dbReference>
<dbReference type="AlphaFoldDB" id="A0A4R0H7T5"/>
<proteinExistence type="inferred from homology"/>
<dbReference type="OrthoDB" id="8225825at2"/>
<name>A0A4R0H7T5_9ACTN</name>
<dbReference type="Proteomes" id="UP000292346">
    <property type="component" value="Unassembled WGS sequence"/>
</dbReference>
<gene>
    <name evidence="3" type="ORF">E0H45_30570</name>
</gene>
<evidence type="ECO:0000313" key="4">
    <source>
        <dbReference type="Proteomes" id="UP000292346"/>
    </source>
</evidence>